<dbReference type="EMBL" id="FIZP01000001">
    <property type="protein sequence ID" value="CZE46607.1"/>
    <property type="molecule type" value="Genomic_DNA"/>
</dbReference>
<keyword evidence="1" id="KW-0813">Transport</keyword>
<feature type="domain" description="ABC transporter" evidence="4">
    <location>
        <begin position="2"/>
        <end position="212"/>
    </location>
</feature>
<keyword evidence="3 5" id="KW-0067">ATP-binding</keyword>
<dbReference type="PANTHER" id="PTHR42939:SF1">
    <property type="entry name" value="ABC TRANSPORTER ATP-BINDING PROTEIN ALBC-RELATED"/>
    <property type="match status" value="1"/>
</dbReference>
<keyword evidence="2" id="KW-0547">Nucleotide-binding</keyword>
<evidence type="ECO:0000256" key="1">
    <source>
        <dbReference type="ARBA" id="ARBA00022448"/>
    </source>
</evidence>
<dbReference type="InterPro" id="IPR027417">
    <property type="entry name" value="P-loop_NTPase"/>
</dbReference>
<dbReference type="PROSITE" id="PS50893">
    <property type="entry name" value="ABC_TRANSPORTER_2"/>
    <property type="match status" value="1"/>
</dbReference>
<dbReference type="AlphaFoldDB" id="A0A128EDJ1"/>
<dbReference type="RefSeq" id="WP_075539990.1">
    <property type="nucleotide sequence ID" value="NZ_CP053844.1"/>
</dbReference>
<accession>A0A128EDJ1</accession>
<dbReference type="GO" id="GO:0016887">
    <property type="term" value="F:ATP hydrolysis activity"/>
    <property type="evidence" value="ECO:0007669"/>
    <property type="project" value="InterPro"/>
</dbReference>
<sequence length="212" mass="23618">MIEITNLTKKFGEQIALDDINLHFKKGEKSLIIGQNGAGKSTLMKSILGEYLPNTGSVKINGINPLKDRKKALKNIAFVPQTPPPIKLTLSEMVEFVTKSCEISPTKIDEFSKFLEFNLKANLNKPFFKLSGGMKQKFLIAIAYARDCSILMFDEPTANLDPKAREIFKELLANSQGKTAVFISHRVSEMGGLINRVIEMDLAKVVKDEKVV</sequence>
<dbReference type="SUPFAM" id="SSF52540">
    <property type="entry name" value="P-loop containing nucleoside triphosphate hydrolases"/>
    <property type="match status" value="1"/>
</dbReference>
<evidence type="ECO:0000313" key="6">
    <source>
        <dbReference type="Proteomes" id="UP000069632"/>
    </source>
</evidence>
<keyword evidence="6" id="KW-1185">Reference proteome</keyword>
<reference evidence="5 6" key="1">
    <citation type="submission" date="2016-02" db="EMBL/GenBank/DDBJ databases">
        <authorList>
            <consortium name="Pathogen Informatics"/>
        </authorList>
    </citation>
    <scope>NUCLEOTIDE SEQUENCE [LARGE SCALE GENOMIC DNA]</scope>
    <source>
        <strain evidence="5 6">RC20</strain>
    </source>
</reference>
<proteinExistence type="predicted"/>
<gene>
    <name evidence="5" type="ORF">ERS672216_00466</name>
</gene>
<dbReference type="PROSITE" id="PS00211">
    <property type="entry name" value="ABC_TRANSPORTER_1"/>
    <property type="match status" value="1"/>
</dbReference>
<dbReference type="Proteomes" id="UP000069632">
    <property type="component" value="Unassembled WGS sequence"/>
</dbReference>
<dbReference type="Gene3D" id="3.40.50.300">
    <property type="entry name" value="P-loop containing nucleotide triphosphate hydrolases"/>
    <property type="match status" value="1"/>
</dbReference>
<evidence type="ECO:0000259" key="4">
    <source>
        <dbReference type="PROSITE" id="PS50893"/>
    </source>
</evidence>
<dbReference type="InterPro" id="IPR017871">
    <property type="entry name" value="ABC_transporter-like_CS"/>
</dbReference>
<dbReference type="CDD" id="cd03230">
    <property type="entry name" value="ABC_DR_subfamily_A"/>
    <property type="match status" value="1"/>
</dbReference>
<dbReference type="OrthoDB" id="9778870at2"/>
<keyword evidence="5" id="KW-0378">Hydrolase</keyword>
<evidence type="ECO:0000256" key="2">
    <source>
        <dbReference type="ARBA" id="ARBA00022741"/>
    </source>
</evidence>
<protein>
    <submittedName>
        <fullName evidence="5">Methionine import ATP-binding protein MetN</fullName>
        <ecNumber evidence="5">3.6.3.-</ecNumber>
    </submittedName>
</protein>
<name>A0A128EDJ1_9BACT</name>
<dbReference type="InterPro" id="IPR003439">
    <property type="entry name" value="ABC_transporter-like_ATP-bd"/>
</dbReference>
<dbReference type="GO" id="GO:0005524">
    <property type="term" value="F:ATP binding"/>
    <property type="evidence" value="ECO:0007669"/>
    <property type="project" value="UniProtKB-KW"/>
</dbReference>
<organism evidence="5 6">
    <name type="scientific">Campylobacter geochelonis</name>
    <dbReference type="NCBI Taxonomy" id="1780362"/>
    <lineage>
        <taxon>Bacteria</taxon>
        <taxon>Pseudomonadati</taxon>
        <taxon>Campylobacterota</taxon>
        <taxon>Epsilonproteobacteria</taxon>
        <taxon>Campylobacterales</taxon>
        <taxon>Campylobacteraceae</taxon>
        <taxon>Campylobacter</taxon>
    </lineage>
</organism>
<dbReference type="Pfam" id="PF00005">
    <property type="entry name" value="ABC_tran"/>
    <property type="match status" value="1"/>
</dbReference>
<dbReference type="InterPro" id="IPR051782">
    <property type="entry name" value="ABC_Transporter_VariousFunc"/>
</dbReference>
<evidence type="ECO:0000256" key="3">
    <source>
        <dbReference type="ARBA" id="ARBA00022840"/>
    </source>
</evidence>
<dbReference type="InterPro" id="IPR003593">
    <property type="entry name" value="AAA+_ATPase"/>
</dbReference>
<evidence type="ECO:0000313" key="5">
    <source>
        <dbReference type="EMBL" id="CZE46607.1"/>
    </source>
</evidence>
<dbReference type="PANTHER" id="PTHR42939">
    <property type="entry name" value="ABC TRANSPORTER ATP-BINDING PROTEIN ALBC-RELATED"/>
    <property type="match status" value="1"/>
</dbReference>
<dbReference type="EC" id="3.6.3.-" evidence="5"/>
<dbReference type="SMART" id="SM00382">
    <property type="entry name" value="AAA"/>
    <property type="match status" value="1"/>
</dbReference>